<dbReference type="InterPro" id="IPR035089">
    <property type="entry name" value="Phage_sheath_subtilisin"/>
</dbReference>
<organism evidence="5 6">
    <name type="scientific">Georgenia subflava</name>
    <dbReference type="NCBI Taxonomy" id="1622177"/>
    <lineage>
        <taxon>Bacteria</taxon>
        <taxon>Bacillati</taxon>
        <taxon>Actinomycetota</taxon>
        <taxon>Actinomycetes</taxon>
        <taxon>Micrococcales</taxon>
        <taxon>Bogoriellaceae</taxon>
        <taxon>Georgenia</taxon>
    </lineage>
</organism>
<comment type="caution">
    <text evidence="5">The sequence shown here is derived from an EMBL/GenBank/DDBJ whole genome shotgun (WGS) entry which is preliminary data.</text>
</comment>
<feature type="domain" description="Tail sheath protein subtilisin-like" evidence="3">
    <location>
        <begin position="273"/>
        <end position="401"/>
    </location>
</feature>
<feature type="domain" description="Tail sheath protein C-terminal" evidence="4">
    <location>
        <begin position="410"/>
        <end position="513"/>
    </location>
</feature>
<protein>
    <submittedName>
        <fullName evidence="5">Phage tail sheath family protein</fullName>
    </submittedName>
</protein>
<evidence type="ECO:0000313" key="5">
    <source>
        <dbReference type="EMBL" id="MPV37306.1"/>
    </source>
</evidence>
<keyword evidence="6" id="KW-1185">Reference proteome</keyword>
<dbReference type="OrthoDB" id="9767864at2"/>
<evidence type="ECO:0000259" key="3">
    <source>
        <dbReference type="Pfam" id="PF04984"/>
    </source>
</evidence>
<evidence type="ECO:0000256" key="2">
    <source>
        <dbReference type="SAM" id="MobiDB-lite"/>
    </source>
</evidence>
<dbReference type="Gene3D" id="3.40.50.11780">
    <property type="match status" value="2"/>
</dbReference>
<dbReference type="InterPro" id="IPR020287">
    <property type="entry name" value="Tail_sheath_C"/>
</dbReference>
<dbReference type="PANTHER" id="PTHR35861">
    <property type="match status" value="1"/>
</dbReference>
<gene>
    <name evidence="5" type="ORF">GB881_09630</name>
</gene>
<dbReference type="AlphaFoldDB" id="A0A6N7EMD8"/>
<dbReference type="PANTHER" id="PTHR35861:SF1">
    <property type="entry name" value="PHAGE TAIL SHEATH PROTEIN"/>
    <property type="match status" value="1"/>
</dbReference>
<evidence type="ECO:0000313" key="6">
    <source>
        <dbReference type="Proteomes" id="UP000437709"/>
    </source>
</evidence>
<reference evidence="5 6" key="1">
    <citation type="submission" date="2019-10" db="EMBL/GenBank/DDBJ databases">
        <title>Georgenia wutianyii sp. nov. and Georgenia yuyongxinii sp. nov. isolated from plateau pika (Ochotona curzoniae) in the Qinghai-Tibet plateau of China.</title>
        <authorList>
            <person name="Tian Z."/>
        </authorList>
    </citation>
    <scope>NUCLEOTIDE SEQUENCE [LARGE SCALE GENOMIC DNA]</scope>
    <source>
        <strain evidence="5 6">JCM 19765</strain>
    </source>
</reference>
<feature type="region of interest" description="Disordered" evidence="2">
    <location>
        <begin position="189"/>
        <end position="217"/>
    </location>
</feature>
<dbReference type="RefSeq" id="WP_152196105.1">
    <property type="nucleotide sequence ID" value="NZ_VUKD01000004.1"/>
</dbReference>
<evidence type="ECO:0000256" key="1">
    <source>
        <dbReference type="ARBA" id="ARBA00008005"/>
    </source>
</evidence>
<sequence length="520" mass="55315">MSVLTTYPGVYIREIPSGSRTITGVATSITAFVGRAQRGELDEPVPIGSWPDFERRFGGLWRESGLGYAVRDFYLNGGSTALVVRVARDAATATFEVGEVTVEALGPGSWANPMLLRVSHPSPGDAAEVAAGQGGDVTATDLFTLEVYEDAEKVDDEAPVETHLNVTMVDGPRRFDLVLQSSRLLRATGVPTGARPDTGDITPATEGSDGDAPEAEDYVGDPAAGDDFAADKRGLYALSKADLFNLLVLPPPTPAGDLPVGLWVDAAAMCVDRRAFLIVDPPGATTLDQLKTWPATSAGLGGPATRNAAVYFPRIRRPDPLRGGAVADFAASGAVAGVIARTDATRGVWKAPAGTDASVVGAVGLSVPLTDAENGQLNPLGLNCLRTFRVIGSVVWGARTLRGADALADEYKYVPVRRLALFLEETLYRSTQWAVFEPNDRPLWSQLRSSIGAFMQDLFRQGAFQGASPREAYFVRCDEETTTQYDIDRGIVNIIVGFAPLKPAEFVVVGIQQKTAQNSA</sequence>
<dbReference type="Proteomes" id="UP000437709">
    <property type="component" value="Unassembled WGS sequence"/>
</dbReference>
<dbReference type="Pfam" id="PF17482">
    <property type="entry name" value="Phage_sheath_1C"/>
    <property type="match status" value="1"/>
</dbReference>
<name>A0A6N7EMD8_9MICO</name>
<comment type="similarity">
    <text evidence="1">Belongs to the myoviridae tail sheath protein family.</text>
</comment>
<accession>A0A6N7EMD8</accession>
<dbReference type="Pfam" id="PF04984">
    <property type="entry name" value="Phage_sheath_1"/>
    <property type="match status" value="1"/>
</dbReference>
<dbReference type="EMBL" id="WHPC01000032">
    <property type="protein sequence ID" value="MPV37306.1"/>
    <property type="molecule type" value="Genomic_DNA"/>
</dbReference>
<evidence type="ECO:0000259" key="4">
    <source>
        <dbReference type="Pfam" id="PF17482"/>
    </source>
</evidence>
<proteinExistence type="inferred from homology"/>
<feature type="compositionally biased region" description="Acidic residues" evidence="2">
    <location>
        <begin position="208"/>
        <end position="217"/>
    </location>
</feature>
<dbReference type="InterPro" id="IPR052042">
    <property type="entry name" value="Tail_sheath_structural"/>
</dbReference>